<organism evidence="13 14">
    <name type="scientific">Sodiomyces alkalinus (strain CBS 110278 / VKM F-3762 / F11)</name>
    <name type="common">Alkaliphilic filamentous fungus</name>
    <dbReference type="NCBI Taxonomy" id="1314773"/>
    <lineage>
        <taxon>Eukaryota</taxon>
        <taxon>Fungi</taxon>
        <taxon>Dikarya</taxon>
        <taxon>Ascomycota</taxon>
        <taxon>Pezizomycotina</taxon>
        <taxon>Sordariomycetes</taxon>
        <taxon>Hypocreomycetidae</taxon>
        <taxon>Glomerellales</taxon>
        <taxon>Plectosphaerellaceae</taxon>
        <taxon>Sodiomyces</taxon>
    </lineage>
</organism>
<evidence type="ECO:0000313" key="13">
    <source>
        <dbReference type="EMBL" id="ROT42698.1"/>
    </source>
</evidence>
<keyword evidence="6 10" id="KW-0333">Golgi apparatus</keyword>
<evidence type="ECO:0000259" key="12">
    <source>
        <dbReference type="Pfam" id="PF20653"/>
    </source>
</evidence>
<evidence type="ECO:0000256" key="4">
    <source>
        <dbReference type="ARBA" id="ARBA00022448"/>
    </source>
</evidence>
<protein>
    <recommendedName>
        <fullName evidence="3 10">Conserved oligomeric Golgi complex subunit 6</fullName>
        <shortName evidence="10">COG complex subunit 6</shortName>
    </recommendedName>
    <alternativeName>
        <fullName evidence="8 10">Component of oligomeric Golgi complex 6</fullName>
    </alternativeName>
</protein>
<evidence type="ECO:0000259" key="11">
    <source>
        <dbReference type="Pfam" id="PF06419"/>
    </source>
</evidence>
<dbReference type="PANTHER" id="PTHR21506">
    <property type="entry name" value="COMPONENT OF OLIGOMERIC GOLGI COMPLEX 6"/>
    <property type="match status" value="1"/>
</dbReference>
<dbReference type="InterPro" id="IPR048368">
    <property type="entry name" value="COG6_N"/>
</dbReference>
<evidence type="ECO:0000256" key="9">
    <source>
        <dbReference type="ARBA" id="ARBA00043873"/>
    </source>
</evidence>
<evidence type="ECO:0000256" key="6">
    <source>
        <dbReference type="ARBA" id="ARBA00023034"/>
    </source>
</evidence>
<gene>
    <name evidence="13" type="ORF">SODALDRAFT_342007</name>
</gene>
<keyword evidence="5 10" id="KW-0653">Protein transport</keyword>
<dbReference type="RefSeq" id="XP_028470504.1">
    <property type="nucleotide sequence ID" value="XM_028613065.1"/>
</dbReference>
<comment type="similarity">
    <text evidence="2 10">Belongs to the COG6 family.</text>
</comment>
<dbReference type="GO" id="GO:0017119">
    <property type="term" value="C:Golgi transport complex"/>
    <property type="evidence" value="ECO:0007669"/>
    <property type="project" value="UniProtKB-UniRule"/>
</dbReference>
<evidence type="ECO:0000256" key="8">
    <source>
        <dbReference type="ARBA" id="ARBA00031348"/>
    </source>
</evidence>
<dbReference type="Pfam" id="PF20653">
    <property type="entry name" value="COG6_C"/>
    <property type="match status" value="1"/>
</dbReference>
<evidence type="ECO:0000256" key="10">
    <source>
        <dbReference type="RuleBase" id="RU365075"/>
    </source>
</evidence>
<dbReference type="Pfam" id="PF06419">
    <property type="entry name" value="COG6_N"/>
    <property type="match status" value="1"/>
</dbReference>
<comment type="subcellular location">
    <subcellularLocation>
        <location evidence="1 10">Golgi apparatus membrane</location>
        <topology evidence="1 10">Peripheral membrane protein</topology>
    </subcellularLocation>
</comment>
<dbReference type="GO" id="GO:0015031">
    <property type="term" value="P:protein transport"/>
    <property type="evidence" value="ECO:0007669"/>
    <property type="project" value="UniProtKB-KW"/>
</dbReference>
<sequence length="686" mass="77173">MDGLGIQGQSHLTSRTVNSFSYKLSTVLSTSYADSEFRDALSLLDERGVKSSLKERRQLRLDAQRDVIRSNGNIVTEFGRVADKLQRIKATLDQLNVSYLDMRERIGGAHDQCSLVLDDASSLMRQRSEVAANQQLLRTFRDRFLLTDDEVLSLTSTAQSVDDEFFAAMAKTKRIRKDCDILLGFENQSLGLEIVEQISRNLNLAFQKLYKWVQREFQTLNLENPQLNASIRRAIRVLAERPSLFQGCLDSFADARQLILSDAFYLALTGTTATDQPNSGMKPIEMAAHDPLRYAGDMLAWLHSAAVGEREVLEVLFLEDGDEIAKGLQSGHADRIWQLMQDVEPNTVASGFDSLKALHDLVDRDLSGVGRILRQRIEQVVQSNEDIILAYQLANLLGFYRYTFTKLLGEDTGLYQLMSSLEAEALRQFRSLVRDQIATLQGELQRTPSNLGPPDYLNDALRQLTTIMQTYETSLSASTDREADFQSVLTEAFDPFIAGCKSMAKAIDPHDGAIFNINCLVAVMAALQRFEFTRNRAKMLQAQADDDLDKLADAQYRFLREASGLDEMFTCLGPLCKDPKDLENLHLLHPMRPEALARASQILDEFLPSALMDAMDRVKLIQDSNLAREVTEKAAEKFCRDFEHVEKILIAADEVSELAPREGQDEVPSFKSLFPRTSGEIRVLLS</sequence>
<comment type="subunit">
    <text evidence="10">Component of the conserved oligomeric Golgi complex.</text>
</comment>
<keyword evidence="7 10" id="KW-0472">Membrane</keyword>
<dbReference type="InterPro" id="IPR048369">
    <property type="entry name" value="COG6_C"/>
</dbReference>
<proteinExistence type="inferred from homology"/>
<dbReference type="EMBL" id="ML119051">
    <property type="protein sequence ID" value="ROT42698.1"/>
    <property type="molecule type" value="Genomic_DNA"/>
</dbReference>
<dbReference type="AlphaFoldDB" id="A0A3N2Q7Q5"/>
<dbReference type="OrthoDB" id="272987at2759"/>
<evidence type="ECO:0000256" key="3">
    <source>
        <dbReference type="ARBA" id="ARBA00020973"/>
    </source>
</evidence>
<evidence type="ECO:0000256" key="7">
    <source>
        <dbReference type="ARBA" id="ARBA00023136"/>
    </source>
</evidence>
<evidence type="ECO:0000313" key="14">
    <source>
        <dbReference type="Proteomes" id="UP000272025"/>
    </source>
</evidence>
<evidence type="ECO:0000256" key="5">
    <source>
        <dbReference type="ARBA" id="ARBA00022927"/>
    </source>
</evidence>
<dbReference type="InterPro" id="IPR010490">
    <property type="entry name" value="COG6"/>
</dbReference>
<accession>A0A3N2Q7Q5</accession>
<keyword evidence="4 10" id="KW-0813">Transport</keyword>
<feature type="domain" description="Conserved oligomeric complex COG6 N-terminal" evidence="11">
    <location>
        <begin position="44"/>
        <end position="157"/>
    </location>
</feature>
<dbReference type="SMART" id="SM01087">
    <property type="entry name" value="COG6"/>
    <property type="match status" value="1"/>
</dbReference>
<dbReference type="STRING" id="1314773.A0A3N2Q7Q5"/>
<reference evidence="13 14" key="1">
    <citation type="journal article" date="2018" name="Mol. Ecol.">
        <title>The obligate alkalophilic soda-lake fungus Sodiomyces alkalinus has shifted to a protein diet.</title>
        <authorList>
            <person name="Grum-Grzhimaylo A.A."/>
            <person name="Falkoski D.L."/>
            <person name="van den Heuvel J."/>
            <person name="Valero-Jimenez C.A."/>
            <person name="Min B."/>
            <person name="Choi I.G."/>
            <person name="Lipzen A."/>
            <person name="Daum C.G."/>
            <person name="Aanen D.K."/>
            <person name="Tsang A."/>
            <person name="Henrissat B."/>
            <person name="Bilanenko E.N."/>
            <person name="de Vries R.P."/>
            <person name="van Kan J.A.L."/>
            <person name="Grigoriev I.V."/>
            <person name="Debets A.J.M."/>
        </authorList>
    </citation>
    <scope>NUCLEOTIDE SEQUENCE [LARGE SCALE GENOMIC DNA]</scope>
    <source>
        <strain evidence="13 14">F11</strain>
    </source>
</reference>
<dbReference type="Proteomes" id="UP000272025">
    <property type="component" value="Unassembled WGS sequence"/>
</dbReference>
<dbReference type="GO" id="GO:0006891">
    <property type="term" value="P:intra-Golgi vesicle-mediated transport"/>
    <property type="evidence" value="ECO:0007669"/>
    <property type="project" value="UniProtKB-UniRule"/>
</dbReference>
<evidence type="ECO:0000256" key="2">
    <source>
        <dbReference type="ARBA" id="ARBA00011023"/>
    </source>
</evidence>
<dbReference type="PANTHER" id="PTHR21506:SF0">
    <property type="entry name" value="CONSERVED OLIGOMERIC GOLGI COMPLEX SUBUNIT 6"/>
    <property type="match status" value="1"/>
</dbReference>
<name>A0A3N2Q7Q5_SODAK</name>
<comment type="function">
    <text evidence="10">Acts as component of the peripheral membrane COG complex that is involved in intra-Golgi protein trafficking. COG is located at the cis-Golgi, and regulates tethering of retrograde intra-Golgi vesicles and possibly a number of other membrane trafficking events.</text>
</comment>
<comment type="function">
    <text evidence="9">Acts as a component of the peripheral membrane COG complex that is involved in intra-Golgi protein trafficking. COG is located at the cis-Golgi, and regulates tethering of retrograde intra-Golgi vesicles and possibly a number of other membrane trafficking events.</text>
</comment>
<keyword evidence="14" id="KW-1185">Reference proteome</keyword>
<dbReference type="GO" id="GO:0000139">
    <property type="term" value="C:Golgi membrane"/>
    <property type="evidence" value="ECO:0007669"/>
    <property type="project" value="UniProtKB-SubCell"/>
</dbReference>
<feature type="domain" description="Conserved Oligomeric Golgi complex subunit 6 C-terminal" evidence="12">
    <location>
        <begin position="188"/>
        <end position="685"/>
    </location>
</feature>
<dbReference type="GeneID" id="39581543"/>
<evidence type="ECO:0000256" key="1">
    <source>
        <dbReference type="ARBA" id="ARBA00004395"/>
    </source>
</evidence>